<evidence type="ECO:0000313" key="2">
    <source>
        <dbReference type="Proteomes" id="UP000509569"/>
    </source>
</evidence>
<reference evidence="1 2" key="1">
    <citation type="submission" date="2020-06" db="EMBL/GenBank/DDBJ databases">
        <authorList>
            <person name="Moran J."/>
            <person name="Kenna M."/>
            <person name="Ware V."/>
            <person name="Garlena R.A."/>
            <person name="Russell D.A."/>
            <person name="Pope W.H."/>
            <person name="Jacobs-Sera D."/>
            <person name="Hatfull G.F."/>
        </authorList>
    </citation>
    <scope>NUCLEOTIDE SEQUENCE [LARGE SCALE GENOMIC DNA]</scope>
</reference>
<protein>
    <submittedName>
        <fullName evidence="1">Cro protein</fullName>
    </submittedName>
</protein>
<dbReference type="RefSeq" id="YP_010051130.1">
    <property type="nucleotide sequence ID" value="NC_054438.1"/>
</dbReference>
<dbReference type="EMBL" id="MT553344">
    <property type="protein sequence ID" value="QKO02962.1"/>
    <property type="molecule type" value="Genomic_DNA"/>
</dbReference>
<proteinExistence type="predicted"/>
<accession>A0A6N0A636</accession>
<dbReference type="KEGG" id="vg:63911873"/>
<gene>
    <name evidence="1" type="primary">42</name>
    <name evidence="1" type="ORF">SEA_TZGORDON_42</name>
</gene>
<name>A0A6N0A636_9CAUD</name>
<dbReference type="InterPro" id="IPR010982">
    <property type="entry name" value="Lambda_DNA-bd_dom_sf"/>
</dbReference>
<organism evidence="1 2">
    <name type="scientific">Gordonia phage TZGordon</name>
    <dbReference type="NCBI Taxonomy" id="2744004"/>
    <lineage>
        <taxon>Viruses</taxon>
        <taxon>Duplodnaviria</taxon>
        <taxon>Heunggongvirae</taxon>
        <taxon>Uroviricota</taxon>
        <taxon>Caudoviricetes</taxon>
        <taxon>Ruthgordonvirinae</taxon>
        <taxon>Vendettavirus</taxon>
        <taxon>Vendettavirus tzgordon</taxon>
    </lineage>
</organism>
<sequence>MQHGKPAILRVNQDAVRQGMKRKRIPNFDVLAERLSVSRATIYRTVTGSDTPNPAVLAGLHLWLGIPWTRLLVAEDPNVDTASERLAS</sequence>
<dbReference type="GO" id="GO:0003677">
    <property type="term" value="F:DNA binding"/>
    <property type="evidence" value="ECO:0007669"/>
    <property type="project" value="InterPro"/>
</dbReference>
<dbReference type="Proteomes" id="UP000509569">
    <property type="component" value="Segment"/>
</dbReference>
<dbReference type="SUPFAM" id="SSF47413">
    <property type="entry name" value="lambda repressor-like DNA-binding domains"/>
    <property type="match status" value="1"/>
</dbReference>
<evidence type="ECO:0000313" key="1">
    <source>
        <dbReference type="EMBL" id="QKO02962.1"/>
    </source>
</evidence>
<dbReference type="GeneID" id="63911873"/>
<keyword evidence="2" id="KW-1185">Reference proteome</keyword>